<proteinExistence type="predicted"/>
<reference evidence="2" key="1">
    <citation type="submission" date="2019-11" db="EMBL/GenBank/DDBJ databases">
        <title>Genome sequence of Heliorestis convoluta strain HH, an alkaliphilic and minimalistic phototrophic bacterium from a soda lake in Egypt.</title>
        <authorList>
            <person name="Dewey E.D."/>
            <person name="Stokes L.M."/>
            <person name="Burchell B.M."/>
            <person name="Shaffer K.N."/>
            <person name="Huntington A.M."/>
            <person name="Baker J.M."/>
            <person name="Nadendla S."/>
            <person name="Giglio M.G."/>
            <person name="Touchman J.W."/>
            <person name="Blankenship R.E."/>
            <person name="Madigan M.T."/>
            <person name="Sattley W.M."/>
        </authorList>
    </citation>
    <scope>NUCLEOTIDE SEQUENCE [LARGE SCALE GENOMIC DNA]</scope>
    <source>
        <strain evidence="2">HH</strain>
    </source>
</reference>
<name>A0A5Q2N5K1_9FIRM</name>
<evidence type="ECO:0000313" key="1">
    <source>
        <dbReference type="EMBL" id="QGG48906.1"/>
    </source>
</evidence>
<gene>
    <name evidence="1" type="ORF">FTV88_2817</name>
</gene>
<dbReference type="Proteomes" id="UP000366051">
    <property type="component" value="Chromosome"/>
</dbReference>
<evidence type="ECO:0000313" key="2">
    <source>
        <dbReference type="Proteomes" id="UP000366051"/>
    </source>
</evidence>
<accession>A0A5Q2N5K1</accession>
<dbReference type="KEGG" id="hcv:FTV88_2817"/>
<organism evidence="1 2">
    <name type="scientific">Heliorestis convoluta</name>
    <dbReference type="NCBI Taxonomy" id="356322"/>
    <lineage>
        <taxon>Bacteria</taxon>
        <taxon>Bacillati</taxon>
        <taxon>Bacillota</taxon>
        <taxon>Clostridia</taxon>
        <taxon>Eubacteriales</taxon>
        <taxon>Heliobacteriaceae</taxon>
        <taxon>Heliorestis</taxon>
    </lineage>
</organism>
<sequence length="109" mass="12592">MPFEDFDFPKPLKDGKYIARIEHWERVTLRDGRRPVKWQLRLIGALEGTLLNKFHWIDKEGGRRLFLKELQRIGKSPTTGAEIERDLQALVGSLIESQSIDCGSDIEQS</sequence>
<dbReference type="OrthoDB" id="2861374at2"/>
<keyword evidence="2" id="KW-1185">Reference proteome</keyword>
<protein>
    <submittedName>
        <fullName evidence="1">Uncharacterized protein</fullName>
    </submittedName>
</protein>
<dbReference type="RefSeq" id="WP_153725984.1">
    <property type="nucleotide sequence ID" value="NZ_CP045875.1"/>
</dbReference>
<dbReference type="AlphaFoldDB" id="A0A5Q2N5K1"/>
<dbReference type="EMBL" id="CP045875">
    <property type="protein sequence ID" value="QGG48906.1"/>
    <property type="molecule type" value="Genomic_DNA"/>
</dbReference>